<dbReference type="Gene3D" id="3.90.550.10">
    <property type="entry name" value="Spore Coat Polysaccharide Biosynthesis Protein SpsA, Chain A"/>
    <property type="match status" value="1"/>
</dbReference>
<dbReference type="PANTHER" id="PTHR11183">
    <property type="entry name" value="GLYCOGENIN SUBFAMILY MEMBER"/>
    <property type="match status" value="1"/>
</dbReference>
<keyword evidence="2" id="KW-1185">Reference proteome</keyword>
<name>A0AAV9X135_9PEZI</name>
<dbReference type="InterPro" id="IPR029044">
    <property type="entry name" value="Nucleotide-diphossugar_trans"/>
</dbReference>
<dbReference type="SUPFAM" id="SSF53448">
    <property type="entry name" value="Nucleotide-diphospho-sugar transferases"/>
    <property type="match status" value="1"/>
</dbReference>
<organism evidence="1 2">
    <name type="scientific">Orbilia ellipsospora</name>
    <dbReference type="NCBI Taxonomy" id="2528407"/>
    <lineage>
        <taxon>Eukaryota</taxon>
        <taxon>Fungi</taxon>
        <taxon>Dikarya</taxon>
        <taxon>Ascomycota</taxon>
        <taxon>Pezizomycotina</taxon>
        <taxon>Orbiliomycetes</taxon>
        <taxon>Orbiliales</taxon>
        <taxon>Orbiliaceae</taxon>
        <taxon>Orbilia</taxon>
    </lineage>
</organism>
<proteinExistence type="predicted"/>
<protein>
    <recommendedName>
        <fullName evidence="3">Glycosyltransferase family 8 protein</fullName>
    </recommendedName>
</protein>
<evidence type="ECO:0008006" key="3">
    <source>
        <dbReference type="Google" id="ProtNLM"/>
    </source>
</evidence>
<comment type="caution">
    <text evidence="1">The sequence shown here is derived from an EMBL/GenBank/DDBJ whole genome shotgun (WGS) entry which is preliminary data.</text>
</comment>
<evidence type="ECO:0000313" key="1">
    <source>
        <dbReference type="EMBL" id="KAK6531662.1"/>
    </source>
</evidence>
<dbReference type="InterPro" id="IPR050587">
    <property type="entry name" value="GNT1/Glycosyltrans_8"/>
</dbReference>
<sequence>MIMKMGIRVPQSLRLLRTTKNLSPRQAFLCLCFLLILWSTFIWSSRPTYAPPSALRLGRLQHYESQGLPEIRDLTPKSKVAFATFLAQNTKAKFANEKDNDDLYFVATRVLAYQLLHDPQTRSNRSIPFIVLVTSAVSQSKRRTLESDGATVIFAEDVTLPFWVKTGVTRWKDQFTKLRLFELIEYERIAFLDADTLLTRPIDGIFDDPAVKLTSGTLAESRRAEIKSDEAKLPRKYVFATRPDNALNGERSHPFPPVEGDIFSAGFWVAAPSFELFDYYYSVMNHWRRFDPHTMEQSLLNYAHRVKGAMPWGRLGNKWSATWPNHADLKAGVASLHEKFWAAGEEDMRQMWFDTKDKMERYWSSQ</sequence>
<accession>A0AAV9X135</accession>
<dbReference type="Proteomes" id="UP001365542">
    <property type="component" value="Unassembled WGS sequence"/>
</dbReference>
<evidence type="ECO:0000313" key="2">
    <source>
        <dbReference type="Proteomes" id="UP001365542"/>
    </source>
</evidence>
<reference evidence="1 2" key="1">
    <citation type="submission" date="2019-10" db="EMBL/GenBank/DDBJ databases">
        <authorList>
            <person name="Palmer J.M."/>
        </authorList>
    </citation>
    <scope>NUCLEOTIDE SEQUENCE [LARGE SCALE GENOMIC DNA]</scope>
    <source>
        <strain evidence="1 2">TWF694</strain>
    </source>
</reference>
<gene>
    <name evidence="1" type="ORF">TWF694_002839</name>
</gene>
<dbReference type="EMBL" id="JAVHJO010000012">
    <property type="protein sequence ID" value="KAK6531662.1"/>
    <property type="molecule type" value="Genomic_DNA"/>
</dbReference>
<dbReference type="AlphaFoldDB" id="A0AAV9X135"/>